<keyword evidence="2" id="KW-1185">Reference proteome</keyword>
<proteinExistence type="predicted"/>
<name>A0A366HI79_9BACT</name>
<protein>
    <submittedName>
        <fullName evidence="1">Uncharacterized protein</fullName>
    </submittedName>
</protein>
<dbReference type="Proteomes" id="UP000253426">
    <property type="component" value="Unassembled WGS sequence"/>
</dbReference>
<dbReference type="EMBL" id="QNRR01000006">
    <property type="protein sequence ID" value="RBP42467.1"/>
    <property type="molecule type" value="Genomic_DNA"/>
</dbReference>
<sequence length="83" mass="9498">MIQGTEIIGPCWDRLPDEKRDLLIRMWQHFIQQDPMSAAENIMNTLSSHPDLQDAWNVLSPSIQQVRGNAMRVIAVGTITRQL</sequence>
<evidence type="ECO:0000313" key="2">
    <source>
        <dbReference type="Proteomes" id="UP000253426"/>
    </source>
</evidence>
<evidence type="ECO:0000313" key="1">
    <source>
        <dbReference type="EMBL" id="RBP42467.1"/>
    </source>
</evidence>
<dbReference type="AlphaFoldDB" id="A0A366HI79"/>
<dbReference type="RefSeq" id="WP_113959597.1">
    <property type="nucleotide sequence ID" value="NZ_QNRR01000006.1"/>
</dbReference>
<organism evidence="1 2">
    <name type="scientific">Roseimicrobium gellanilyticum</name>
    <dbReference type="NCBI Taxonomy" id="748857"/>
    <lineage>
        <taxon>Bacteria</taxon>
        <taxon>Pseudomonadati</taxon>
        <taxon>Verrucomicrobiota</taxon>
        <taxon>Verrucomicrobiia</taxon>
        <taxon>Verrucomicrobiales</taxon>
        <taxon>Verrucomicrobiaceae</taxon>
        <taxon>Roseimicrobium</taxon>
    </lineage>
</organism>
<gene>
    <name evidence="1" type="ORF">DES53_106175</name>
</gene>
<accession>A0A366HI79</accession>
<comment type="caution">
    <text evidence="1">The sequence shown here is derived from an EMBL/GenBank/DDBJ whole genome shotgun (WGS) entry which is preliminary data.</text>
</comment>
<reference evidence="1 2" key="1">
    <citation type="submission" date="2018-06" db="EMBL/GenBank/DDBJ databases">
        <title>Genomic Encyclopedia of Type Strains, Phase IV (KMG-IV): sequencing the most valuable type-strain genomes for metagenomic binning, comparative biology and taxonomic classification.</title>
        <authorList>
            <person name="Goeker M."/>
        </authorList>
    </citation>
    <scope>NUCLEOTIDE SEQUENCE [LARGE SCALE GENOMIC DNA]</scope>
    <source>
        <strain evidence="1 2">DSM 25532</strain>
    </source>
</reference>